<feature type="compositionally biased region" description="Basic and acidic residues" evidence="1">
    <location>
        <begin position="129"/>
        <end position="149"/>
    </location>
</feature>
<dbReference type="InterPro" id="IPR053001">
    <property type="entry name" value="MNNG_permease-like"/>
</dbReference>
<dbReference type="PANTHER" id="PTHR34814">
    <property type="entry name" value="NITROSOGUANIDINE RESISTANCE PROTEIN SNG1"/>
    <property type="match status" value="1"/>
</dbReference>
<name>A0A0D1ZA65_9EURO</name>
<feature type="transmembrane region" description="Helical" evidence="2">
    <location>
        <begin position="427"/>
        <end position="447"/>
    </location>
</feature>
<evidence type="ECO:0000259" key="3">
    <source>
        <dbReference type="Pfam" id="PF12051"/>
    </source>
</evidence>
<feature type="transmembrane region" description="Helical" evidence="2">
    <location>
        <begin position="545"/>
        <end position="565"/>
    </location>
</feature>
<feature type="domain" description="DUF3533" evidence="3">
    <location>
        <begin position="218"/>
        <end position="614"/>
    </location>
</feature>
<keyword evidence="2" id="KW-1133">Transmembrane helix</keyword>
<keyword evidence="2" id="KW-0472">Membrane</keyword>
<feature type="transmembrane region" description="Helical" evidence="2">
    <location>
        <begin position="602"/>
        <end position="625"/>
    </location>
</feature>
<feature type="transmembrane region" description="Helical" evidence="2">
    <location>
        <begin position="468"/>
        <end position="491"/>
    </location>
</feature>
<evidence type="ECO:0000256" key="2">
    <source>
        <dbReference type="SAM" id="Phobius"/>
    </source>
</evidence>
<feature type="transmembrane region" description="Helical" evidence="2">
    <location>
        <begin position="214"/>
        <end position="235"/>
    </location>
</feature>
<dbReference type="InterPro" id="IPR022703">
    <property type="entry name" value="DUF3533"/>
</dbReference>
<sequence length="646" mass="72540">MVHVGVNVGVSDAADISVCCVTSGKHAYYDCGFLLFISLVHGDIMNKTTMNVTTFRFEESFVHVSIPRIDRTNRSDTVWAVGKNLSLRHEKNCYDRDTMMSSFYAWVTSSADKIASSTNPQTSLQPPDTRGKMAESRRTSSERTLEPDRSAPSSKQEQAQEGLQEGETSTEHQQDQDHQGEKDEEKNDPNNPPLPVGLLHPSLRKVWLEVSRKWALTVLILFTFILTVLSLYWAVLFHVEQNTAALTVAVVSFDGQVAPYEGTTPLIGQVIQRIATEQAQIPKGMLGFKVQPPSMYNNDPLAVRQAVYDEHHWAAIIVNANATTLLQQAVATGNASYSPLGAAQIIINTARDQDTYYDYIIPLMSQFETLVSSTFGEQWIQTVLSNTSLSATTYARAPQALNPAIGFSTFDLRPFYPYQVTPSVTIGLIYLIIIAFFSFSFFLPVYTKFLIPKGHPPMHFWQLILVRLFATTAAYCLMSLAYSLVSLAFQIPFSNNYPHNGTESATDPDAYGHATFVVYWMLNWVGMYALGLASENVTMVIGQPWTAFWLIFWVISNVATAFYAIPLAPAFFKYGYAWPLYHIVTASRTIIFDTHSRIGLNFGVLFVWCAVNTVLFPFCCVFMRWKTNKELARKVPRRTIQYLVDG</sequence>
<feature type="compositionally biased region" description="Polar residues" evidence="1">
    <location>
        <begin position="115"/>
        <end position="126"/>
    </location>
</feature>
<accession>A0A0D1ZA65</accession>
<gene>
    <name evidence="4" type="ORF">PV11_05676</name>
</gene>
<dbReference type="GO" id="GO:0016020">
    <property type="term" value="C:membrane"/>
    <property type="evidence" value="ECO:0007669"/>
    <property type="project" value="TreeGrafter"/>
</dbReference>
<dbReference type="Pfam" id="PF12051">
    <property type="entry name" value="DUF3533"/>
    <property type="match status" value="1"/>
</dbReference>
<feature type="region of interest" description="Disordered" evidence="1">
    <location>
        <begin position="115"/>
        <end position="196"/>
    </location>
</feature>
<feature type="compositionally biased region" description="Basic and acidic residues" evidence="1">
    <location>
        <begin position="169"/>
        <end position="188"/>
    </location>
</feature>
<keyword evidence="2" id="KW-0812">Transmembrane</keyword>
<evidence type="ECO:0000256" key="1">
    <source>
        <dbReference type="SAM" id="MobiDB-lite"/>
    </source>
</evidence>
<evidence type="ECO:0000313" key="4">
    <source>
        <dbReference type="EMBL" id="KIV83673.1"/>
    </source>
</evidence>
<feature type="transmembrane region" description="Helical" evidence="2">
    <location>
        <begin position="511"/>
        <end position="533"/>
    </location>
</feature>
<dbReference type="AlphaFoldDB" id="A0A0D1ZA65"/>
<protein>
    <recommendedName>
        <fullName evidence="3">DUF3533 domain-containing protein</fullName>
    </recommendedName>
</protein>
<dbReference type="HOGENOM" id="CLU_020178_1_0_1"/>
<dbReference type="PANTHER" id="PTHR34814:SF1">
    <property type="entry name" value="NITROSOGUANIDINE RESISTANCE PROTEIN SNG1"/>
    <property type="match status" value="1"/>
</dbReference>
<dbReference type="OrthoDB" id="2140105at2759"/>
<dbReference type="Proteomes" id="UP000053599">
    <property type="component" value="Unassembled WGS sequence"/>
</dbReference>
<proteinExistence type="predicted"/>
<evidence type="ECO:0000313" key="5">
    <source>
        <dbReference type="Proteomes" id="UP000053599"/>
    </source>
</evidence>
<feature type="compositionally biased region" description="Low complexity" evidence="1">
    <location>
        <begin position="156"/>
        <end position="167"/>
    </location>
</feature>
<reference evidence="4 5" key="1">
    <citation type="submission" date="2015-01" db="EMBL/GenBank/DDBJ databases">
        <title>The Genome Sequence of Exophiala sideris CBS121828.</title>
        <authorList>
            <consortium name="The Broad Institute Genomics Platform"/>
            <person name="Cuomo C."/>
            <person name="de Hoog S."/>
            <person name="Gorbushina A."/>
            <person name="Stielow B."/>
            <person name="Teixiera M."/>
            <person name="Abouelleil A."/>
            <person name="Chapman S.B."/>
            <person name="Priest M."/>
            <person name="Young S.K."/>
            <person name="Wortman J."/>
            <person name="Nusbaum C."/>
            <person name="Birren B."/>
        </authorList>
    </citation>
    <scope>NUCLEOTIDE SEQUENCE [LARGE SCALE GENOMIC DNA]</scope>
    <source>
        <strain evidence="4 5">CBS 121828</strain>
    </source>
</reference>
<organism evidence="4 5">
    <name type="scientific">Exophiala sideris</name>
    <dbReference type="NCBI Taxonomy" id="1016849"/>
    <lineage>
        <taxon>Eukaryota</taxon>
        <taxon>Fungi</taxon>
        <taxon>Dikarya</taxon>
        <taxon>Ascomycota</taxon>
        <taxon>Pezizomycotina</taxon>
        <taxon>Eurotiomycetes</taxon>
        <taxon>Chaetothyriomycetidae</taxon>
        <taxon>Chaetothyriales</taxon>
        <taxon>Herpotrichiellaceae</taxon>
        <taxon>Exophiala</taxon>
    </lineage>
</organism>
<dbReference type="EMBL" id="KN846952">
    <property type="protein sequence ID" value="KIV83673.1"/>
    <property type="molecule type" value="Genomic_DNA"/>
</dbReference>
<dbReference type="STRING" id="1016849.A0A0D1ZA65"/>